<dbReference type="InterPro" id="IPR050079">
    <property type="entry name" value="DEAD_box_RNA_helicase"/>
</dbReference>
<dbReference type="PROSITE" id="PS51194">
    <property type="entry name" value="HELICASE_CTER"/>
    <property type="match status" value="1"/>
</dbReference>
<protein>
    <submittedName>
        <fullName evidence="12">RNA helicase</fullName>
    </submittedName>
</protein>
<dbReference type="GO" id="GO:0004386">
    <property type="term" value="F:helicase activity"/>
    <property type="evidence" value="ECO:0007669"/>
    <property type="project" value="UniProtKB-KW"/>
</dbReference>
<dbReference type="EMBL" id="AP025292">
    <property type="protein sequence ID" value="BDC98294.1"/>
    <property type="molecule type" value="Genomic_DNA"/>
</dbReference>
<dbReference type="SMART" id="SM00487">
    <property type="entry name" value="DEXDc"/>
    <property type="match status" value="1"/>
</dbReference>
<comment type="similarity">
    <text evidence="5 7">Belongs to the DEAD box helicase family.</text>
</comment>
<dbReference type="InterPro" id="IPR001650">
    <property type="entry name" value="Helicase_C-like"/>
</dbReference>
<evidence type="ECO:0000259" key="9">
    <source>
        <dbReference type="PROSITE" id="PS51192"/>
    </source>
</evidence>
<dbReference type="PROSITE" id="PS51192">
    <property type="entry name" value="HELICASE_ATP_BIND_1"/>
    <property type="match status" value="1"/>
</dbReference>
<accession>A0ABM7VBJ6</accession>
<dbReference type="Proteomes" id="UP001354989">
    <property type="component" value="Chromosome"/>
</dbReference>
<evidence type="ECO:0000313" key="12">
    <source>
        <dbReference type="EMBL" id="BDC98294.1"/>
    </source>
</evidence>
<keyword evidence="4 7" id="KW-0067">ATP-binding</keyword>
<keyword evidence="1 7" id="KW-0547">Nucleotide-binding</keyword>
<keyword evidence="3 7" id="KW-0347">Helicase</keyword>
<dbReference type="InterPro" id="IPR044742">
    <property type="entry name" value="DEAD/DEAH_RhlB"/>
</dbReference>
<feature type="region of interest" description="Disordered" evidence="8">
    <location>
        <begin position="377"/>
        <end position="425"/>
    </location>
</feature>
<dbReference type="PROSITE" id="PS00039">
    <property type="entry name" value="DEAD_ATP_HELICASE"/>
    <property type="match status" value="1"/>
</dbReference>
<feature type="domain" description="DEAD-box RNA helicase Q" evidence="11">
    <location>
        <begin position="1"/>
        <end position="29"/>
    </location>
</feature>
<dbReference type="RefSeq" id="WP_332922531.1">
    <property type="nucleotide sequence ID" value="NZ_AP025292.1"/>
</dbReference>
<dbReference type="PANTHER" id="PTHR47959">
    <property type="entry name" value="ATP-DEPENDENT RNA HELICASE RHLE-RELATED"/>
    <property type="match status" value="1"/>
</dbReference>
<dbReference type="SMART" id="SM00490">
    <property type="entry name" value="HELICc"/>
    <property type="match status" value="1"/>
</dbReference>
<feature type="domain" description="Helicase C-terminal" evidence="10">
    <location>
        <begin position="234"/>
        <end position="381"/>
    </location>
</feature>
<keyword evidence="13" id="KW-1185">Reference proteome</keyword>
<dbReference type="Pfam" id="PF00271">
    <property type="entry name" value="Helicase_C"/>
    <property type="match status" value="1"/>
</dbReference>
<evidence type="ECO:0000259" key="11">
    <source>
        <dbReference type="PROSITE" id="PS51195"/>
    </source>
</evidence>
<organism evidence="12 13">
    <name type="scientific">Persicobacter psychrovividus</name>
    <dbReference type="NCBI Taxonomy" id="387638"/>
    <lineage>
        <taxon>Bacteria</taxon>
        <taxon>Pseudomonadati</taxon>
        <taxon>Bacteroidota</taxon>
        <taxon>Cytophagia</taxon>
        <taxon>Cytophagales</taxon>
        <taxon>Persicobacteraceae</taxon>
        <taxon>Persicobacter</taxon>
    </lineage>
</organism>
<feature type="compositionally biased region" description="Gly residues" evidence="8">
    <location>
        <begin position="392"/>
        <end position="408"/>
    </location>
</feature>
<proteinExistence type="inferred from homology"/>
<dbReference type="Gene3D" id="3.40.50.300">
    <property type="entry name" value="P-loop containing nucleotide triphosphate hydrolases"/>
    <property type="match status" value="2"/>
</dbReference>
<dbReference type="InterPro" id="IPR014014">
    <property type="entry name" value="RNA_helicase_DEAD_Q_motif"/>
</dbReference>
<evidence type="ECO:0000256" key="5">
    <source>
        <dbReference type="ARBA" id="ARBA00038437"/>
    </source>
</evidence>
<evidence type="ECO:0000259" key="10">
    <source>
        <dbReference type="PROSITE" id="PS51194"/>
    </source>
</evidence>
<dbReference type="InterPro" id="IPR014001">
    <property type="entry name" value="Helicase_ATP-bd"/>
</dbReference>
<sequence length="425" mass="47267">MKFTDFNLNPNIEDAIQAMGYQDATPIQEAAIPLAIEGKDLIACAQTGTGKTAAYLLPVMHLLLEGDAPKSNSVSCIIIAPTRELAIQIDQQLEGMSYFAPLSTVAIYGGSDVGNWEKQRNAIKNGADIIVATPGRLIQHFNQGYLKTDDLKFLVLDEADRMLDMGFQEDISNIVSKLPKERQTLMFSATMPPKIRGLAKKILQDPEEITFKVSTTAEGVLQGAYMAFDNQKANILKGILVGNEEKLPTVFVFCGTKIKVKELAKDMKKWGLKAEPFQSDLEQREREQIMQDFKNKQFQVLVATDIVSRGIDIDDVSMVINYDVPNDPEDYVHRVGRTARAERKGYAVTLINPRDCGKFRRIEELIEKEVVKVPLPETYGEQPSYSTERRGNGGGHRGGNRNGGGNKGGSRKPRGNYNKRPRKAE</sequence>
<evidence type="ECO:0000256" key="1">
    <source>
        <dbReference type="ARBA" id="ARBA00022741"/>
    </source>
</evidence>
<reference evidence="12 13" key="1">
    <citation type="submission" date="2021-12" db="EMBL/GenBank/DDBJ databases">
        <title>Genome sequencing of bacteria with rrn-lacking chromosome and rrn-plasmid.</title>
        <authorList>
            <person name="Anda M."/>
            <person name="Iwasaki W."/>
        </authorList>
    </citation>
    <scope>NUCLEOTIDE SEQUENCE [LARGE SCALE GENOMIC DNA]</scope>
    <source>
        <strain evidence="12 13">NBRC 101262</strain>
    </source>
</reference>
<evidence type="ECO:0000256" key="2">
    <source>
        <dbReference type="ARBA" id="ARBA00022801"/>
    </source>
</evidence>
<feature type="domain" description="Helicase ATP-binding" evidence="9">
    <location>
        <begin position="32"/>
        <end position="209"/>
    </location>
</feature>
<keyword evidence="2 7" id="KW-0378">Hydrolase</keyword>
<name>A0ABM7VBJ6_9BACT</name>
<dbReference type="CDD" id="cd18787">
    <property type="entry name" value="SF2_C_DEAD"/>
    <property type="match status" value="1"/>
</dbReference>
<dbReference type="InterPro" id="IPR000629">
    <property type="entry name" value="RNA-helicase_DEAD-box_CS"/>
</dbReference>
<feature type="compositionally biased region" description="Basic residues" evidence="8">
    <location>
        <begin position="409"/>
        <end position="425"/>
    </location>
</feature>
<evidence type="ECO:0000256" key="3">
    <source>
        <dbReference type="ARBA" id="ARBA00022806"/>
    </source>
</evidence>
<evidence type="ECO:0000256" key="6">
    <source>
        <dbReference type="PROSITE-ProRule" id="PRU00552"/>
    </source>
</evidence>
<evidence type="ECO:0000256" key="7">
    <source>
        <dbReference type="RuleBase" id="RU000492"/>
    </source>
</evidence>
<dbReference type="CDD" id="cd00268">
    <property type="entry name" value="DEADc"/>
    <property type="match status" value="1"/>
</dbReference>
<dbReference type="SUPFAM" id="SSF52540">
    <property type="entry name" value="P-loop containing nucleoside triphosphate hydrolases"/>
    <property type="match status" value="1"/>
</dbReference>
<dbReference type="InterPro" id="IPR011545">
    <property type="entry name" value="DEAD/DEAH_box_helicase_dom"/>
</dbReference>
<evidence type="ECO:0000256" key="4">
    <source>
        <dbReference type="ARBA" id="ARBA00022840"/>
    </source>
</evidence>
<dbReference type="InterPro" id="IPR027417">
    <property type="entry name" value="P-loop_NTPase"/>
</dbReference>
<evidence type="ECO:0000256" key="8">
    <source>
        <dbReference type="SAM" id="MobiDB-lite"/>
    </source>
</evidence>
<dbReference type="Pfam" id="PF00270">
    <property type="entry name" value="DEAD"/>
    <property type="match status" value="1"/>
</dbReference>
<evidence type="ECO:0000313" key="13">
    <source>
        <dbReference type="Proteomes" id="UP001354989"/>
    </source>
</evidence>
<dbReference type="PROSITE" id="PS51195">
    <property type="entry name" value="Q_MOTIF"/>
    <property type="match status" value="1"/>
</dbReference>
<feature type="short sequence motif" description="Q motif" evidence="6">
    <location>
        <begin position="1"/>
        <end position="29"/>
    </location>
</feature>
<gene>
    <name evidence="12" type="ORF">PEPS_05750</name>
</gene>
<dbReference type="PANTHER" id="PTHR47959:SF13">
    <property type="entry name" value="ATP-DEPENDENT RNA HELICASE RHLE"/>
    <property type="match status" value="1"/>
</dbReference>